<dbReference type="GO" id="GO:0016887">
    <property type="term" value="F:ATP hydrolysis activity"/>
    <property type="evidence" value="ECO:0007669"/>
    <property type="project" value="InterPro"/>
</dbReference>
<protein>
    <submittedName>
        <fullName evidence="5">ABC transporter ATP-binding protein</fullName>
    </submittedName>
</protein>
<dbReference type="PROSITE" id="PS50893">
    <property type="entry name" value="ABC_TRANSPORTER_2"/>
    <property type="match status" value="1"/>
</dbReference>
<accession>A0AAW6TB14</accession>
<evidence type="ECO:0000259" key="4">
    <source>
        <dbReference type="PROSITE" id="PS50893"/>
    </source>
</evidence>
<keyword evidence="2" id="KW-0547">Nucleotide-binding</keyword>
<dbReference type="GO" id="GO:0005524">
    <property type="term" value="F:ATP binding"/>
    <property type="evidence" value="ECO:0007669"/>
    <property type="project" value="UniProtKB-KW"/>
</dbReference>
<dbReference type="SUPFAM" id="SSF52540">
    <property type="entry name" value="P-loop containing nucleoside triphosphate hydrolases"/>
    <property type="match status" value="1"/>
</dbReference>
<dbReference type="PROSITE" id="PS00211">
    <property type="entry name" value="ABC_TRANSPORTER_1"/>
    <property type="match status" value="1"/>
</dbReference>
<dbReference type="PANTHER" id="PTHR42788">
    <property type="entry name" value="TAURINE IMPORT ATP-BINDING PROTEIN-RELATED"/>
    <property type="match status" value="1"/>
</dbReference>
<comment type="caution">
    <text evidence="5">The sequence shown here is derived from an EMBL/GenBank/DDBJ whole genome shotgun (WGS) entry which is preliminary data.</text>
</comment>
<evidence type="ECO:0000256" key="3">
    <source>
        <dbReference type="ARBA" id="ARBA00022840"/>
    </source>
</evidence>
<feature type="domain" description="ABC transporter" evidence="4">
    <location>
        <begin position="53"/>
        <end position="289"/>
    </location>
</feature>
<proteinExistence type="predicted"/>
<dbReference type="AlphaFoldDB" id="A0AAW6TB14"/>
<gene>
    <name evidence="5" type="ORF">QF206_04790</name>
</gene>
<name>A0AAW6TB14_9MICO</name>
<dbReference type="InterPro" id="IPR003439">
    <property type="entry name" value="ABC_transporter-like_ATP-bd"/>
</dbReference>
<dbReference type="RefSeq" id="WP_281488026.1">
    <property type="nucleotide sequence ID" value="NZ_JASATX010000001.1"/>
</dbReference>
<organism evidence="5 6">
    <name type="scientific">Ruicaihuangia caeni</name>
    <dbReference type="NCBI Taxonomy" id="3042517"/>
    <lineage>
        <taxon>Bacteria</taxon>
        <taxon>Bacillati</taxon>
        <taxon>Actinomycetota</taxon>
        <taxon>Actinomycetes</taxon>
        <taxon>Micrococcales</taxon>
        <taxon>Microbacteriaceae</taxon>
        <taxon>Ruicaihuangia</taxon>
    </lineage>
</organism>
<dbReference type="InterPro" id="IPR017871">
    <property type="entry name" value="ABC_transporter-like_CS"/>
</dbReference>
<dbReference type="Gene3D" id="3.40.50.300">
    <property type="entry name" value="P-loop containing nucleotide triphosphate hydrolases"/>
    <property type="match status" value="1"/>
</dbReference>
<evidence type="ECO:0000256" key="2">
    <source>
        <dbReference type="ARBA" id="ARBA00022741"/>
    </source>
</evidence>
<dbReference type="PANTHER" id="PTHR42788:SF13">
    <property type="entry name" value="ALIPHATIC SULFONATES IMPORT ATP-BINDING PROTEIN SSUB"/>
    <property type="match status" value="1"/>
</dbReference>
<dbReference type="Proteomes" id="UP001321506">
    <property type="component" value="Unassembled WGS sequence"/>
</dbReference>
<evidence type="ECO:0000313" key="6">
    <source>
        <dbReference type="Proteomes" id="UP001321506"/>
    </source>
</evidence>
<dbReference type="Pfam" id="PF00005">
    <property type="entry name" value="ABC_tran"/>
    <property type="match status" value="1"/>
</dbReference>
<reference evidence="5 6" key="1">
    <citation type="submission" date="2023-04" db="EMBL/GenBank/DDBJ databases">
        <title>Klugiella caeni sp. nov. isolated from the sludge of biochemical tank.</title>
        <authorList>
            <person name="Geng K."/>
        </authorList>
    </citation>
    <scope>NUCLEOTIDE SEQUENCE [LARGE SCALE GENOMIC DNA]</scope>
    <source>
        <strain evidence="5 6">YN-L-19</strain>
    </source>
</reference>
<sequence length="320" mass="33824">MPAQQQHDQQRLAHEAMPLDEGGPTRAPLAGAGAGSQAATEAAVQAAARTGGVRISNVSKSFGTDESRTLVLDGIDLSVGMGEFVSVIGPSGCGKSTLLKVIAGLTDADGGEVTVDGNPVSAATKNKMIGLVPQSPALMPWRTVLDNVTLPMSVNRGANGGRSMRDPVELLESFGLGHAIDKYPAQLSGGMQQRVAIARAFVFDPSVLLMDEPFSALDEMNRDQQRMGLLDFWQSNRKAVIFITHSVPEAIMLSDRIVVMAAHPGRIAEIIDVDLPRPRSVDDYATDEFRDLEGIVRAKLRAVMEPGAADAAAGGTGETR</sequence>
<dbReference type="InterPro" id="IPR027417">
    <property type="entry name" value="P-loop_NTPase"/>
</dbReference>
<keyword evidence="3 5" id="KW-0067">ATP-binding</keyword>
<dbReference type="InterPro" id="IPR003593">
    <property type="entry name" value="AAA+_ATPase"/>
</dbReference>
<dbReference type="InterPro" id="IPR050166">
    <property type="entry name" value="ABC_transporter_ATP-bind"/>
</dbReference>
<dbReference type="EMBL" id="JASATX010000001">
    <property type="protein sequence ID" value="MDI2098282.1"/>
    <property type="molecule type" value="Genomic_DNA"/>
</dbReference>
<evidence type="ECO:0000256" key="1">
    <source>
        <dbReference type="ARBA" id="ARBA00022448"/>
    </source>
</evidence>
<dbReference type="SMART" id="SM00382">
    <property type="entry name" value="AAA"/>
    <property type="match status" value="1"/>
</dbReference>
<keyword evidence="6" id="KW-1185">Reference proteome</keyword>
<evidence type="ECO:0000313" key="5">
    <source>
        <dbReference type="EMBL" id="MDI2098282.1"/>
    </source>
</evidence>
<keyword evidence="1" id="KW-0813">Transport</keyword>
<dbReference type="CDD" id="cd03293">
    <property type="entry name" value="ABC_NrtD_SsuB_transporters"/>
    <property type="match status" value="1"/>
</dbReference>